<evidence type="ECO:0000259" key="7">
    <source>
        <dbReference type="PROSITE" id="PS50850"/>
    </source>
</evidence>
<evidence type="ECO:0000256" key="1">
    <source>
        <dbReference type="ARBA" id="ARBA00004651"/>
    </source>
</evidence>
<dbReference type="Gene3D" id="1.20.1250.20">
    <property type="entry name" value="MFS general substrate transporter like domains"/>
    <property type="match status" value="1"/>
</dbReference>
<dbReference type="Proteomes" id="UP000288178">
    <property type="component" value="Unassembled WGS sequence"/>
</dbReference>
<organism evidence="8 9">
    <name type="scientific">Rubrivivax albus</name>
    <dbReference type="NCBI Taxonomy" id="2499835"/>
    <lineage>
        <taxon>Bacteria</taxon>
        <taxon>Pseudomonadati</taxon>
        <taxon>Pseudomonadota</taxon>
        <taxon>Betaproteobacteria</taxon>
        <taxon>Burkholderiales</taxon>
        <taxon>Sphaerotilaceae</taxon>
        <taxon>Rubrivivax</taxon>
    </lineage>
</organism>
<evidence type="ECO:0000256" key="6">
    <source>
        <dbReference type="SAM" id="Phobius"/>
    </source>
</evidence>
<comment type="subcellular location">
    <subcellularLocation>
        <location evidence="1">Cell membrane</location>
        <topology evidence="1">Multi-pass membrane protein</topology>
    </subcellularLocation>
</comment>
<dbReference type="PANTHER" id="PTHR43124:SF3">
    <property type="entry name" value="CHLORAMPHENICOL EFFLUX PUMP RV0191"/>
    <property type="match status" value="1"/>
</dbReference>
<dbReference type="SUPFAM" id="SSF103473">
    <property type="entry name" value="MFS general substrate transporter"/>
    <property type="match status" value="1"/>
</dbReference>
<dbReference type="InterPro" id="IPR050189">
    <property type="entry name" value="MFS_Efflux_Transporters"/>
</dbReference>
<reference evidence="8 9" key="1">
    <citation type="submission" date="2019-01" db="EMBL/GenBank/DDBJ databases">
        <authorList>
            <person name="Chen W.-M."/>
        </authorList>
    </citation>
    <scope>NUCLEOTIDE SEQUENCE [LARGE SCALE GENOMIC DNA]</scope>
    <source>
        <strain evidence="8 9">ICH-3</strain>
    </source>
</reference>
<evidence type="ECO:0000313" key="8">
    <source>
        <dbReference type="EMBL" id="RVT51445.1"/>
    </source>
</evidence>
<gene>
    <name evidence="8" type="ORF">ENE75_11505</name>
</gene>
<evidence type="ECO:0000313" key="9">
    <source>
        <dbReference type="Proteomes" id="UP000288178"/>
    </source>
</evidence>
<dbReference type="InterPro" id="IPR036259">
    <property type="entry name" value="MFS_trans_sf"/>
</dbReference>
<evidence type="ECO:0000256" key="5">
    <source>
        <dbReference type="ARBA" id="ARBA00023136"/>
    </source>
</evidence>
<keyword evidence="2" id="KW-1003">Cell membrane</keyword>
<keyword evidence="4 6" id="KW-1133">Transmembrane helix</keyword>
<dbReference type="GO" id="GO:0005886">
    <property type="term" value="C:plasma membrane"/>
    <property type="evidence" value="ECO:0007669"/>
    <property type="project" value="UniProtKB-SubCell"/>
</dbReference>
<keyword evidence="5 6" id="KW-0472">Membrane</keyword>
<feature type="transmembrane region" description="Helical" evidence="6">
    <location>
        <begin position="96"/>
        <end position="114"/>
    </location>
</feature>
<dbReference type="InterPro" id="IPR011701">
    <property type="entry name" value="MFS"/>
</dbReference>
<dbReference type="AlphaFoldDB" id="A0A3S2VX29"/>
<sequence length="420" mass="44038">MPTPPTPSSAPWPRRESSVSPLQGRAAATLFLGFAVAYFLSALLRAVTATLAPAFSADLGLAAGELGLLAGAYFFGFAAMQLPLGSAIDRFGPRRVQFTLMLLAVAGCVLFAVARGLPALLAARVLIGAGVAACLMAPLTAFRHRYSPAAQLRANSWMLMTGSLGMLASTLPVQWLLPLLGWRGLFWAVAVALAVSMAVMMRLVPQDAAPVPSAASTAAPAGYREILRHPLFLRLAPLALFQYGGLIAVQALWAGPWLTQVGGRTPAEAAAGLFAINAAMLLTFLAWGAVMPRLVARGVNALQVLRWGMPLPLLLLAHNVWAGADAGPWAWAAWCVSCTCMSISQPALAQVFPTAQAGRALSAYNLVIFGGVFAVQWGIGLAVDALQAAGWAEPAAFRAAFGGFGLGCALAYAWFLWRRA</sequence>
<keyword evidence="3 6" id="KW-0812">Transmembrane</keyword>
<feature type="transmembrane region" description="Helical" evidence="6">
    <location>
        <begin position="395"/>
        <end position="417"/>
    </location>
</feature>
<evidence type="ECO:0000256" key="4">
    <source>
        <dbReference type="ARBA" id="ARBA00022989"/>
    </source>
</evidence>
<dbReference type="InterPro" id="IPR020846">
    <property type="entry name" value="MFS_dom"/>
</dbReference>
<keyword evidence="9" id="KW-1185">Reference proteome</keyword>
<dbReference type="GO" id="GO:0022857">
    <property type="term" value="F:transmembrane transporter activity"/>
    <property type="evidence" value="ECO:0007669"/>
    <property type="project" value="InterPro"/>
</dbReference>
<evidence type="ECO:0000256" key="3">
    <source>
        <dbReference type="ARBA" id="ARBA00022692"/>
    </source>
</evidence>
<dbReference type="OrthoDB" id="5291895at2"/>
<accession>A0A3S2VX29</accession>
<evidence type="ECO:0000256" key="2">
    <source>
        <dbReference type="ARBA" id="ARBA00022475"/>
    </source>
</evidence>
<dbReference type="EMBL" id="SACT01000003">
    <property type="protein sequence ID" value="RVT51445.1"/>
    <property type="molecule type" value="Genomic_DNA"/>
</dbReference>
<comment type="caution">
    <text evidence="8">The sequence shown here is derived from an EMBL/GenBank/DDBJ whole genome shotgun (WGS) entry which is preliminary data.</text>
</comment>
<feature type="transmembrane region" description="Helical" evidence="6">
    <location>
        <begin position="120"/>
        <end position="142"/>
    </location>
</feature>
<feature type="transmembrane region" description="Helical" evidence="6">
    <location>
        <begin position="231"/>
        <end position="253"/>
    </location>
</feature>
<feature type="domain" description="Major facilitator superfamily (MFS) profile" evidence="7">
    <location>
        <begin position="30"/>
        <end position="420"/>
    </location>
</feature>
<dbReference type="PROSITE" id="PS50850">
    <property type="entry name" value="MFS"/>
    <property type="match status" value="1"/>
</dbReference>
<dbReference type="PANTHER" id="PTHR43124">
    <property type="entry name" value="PURINE EFFLUX PUMP PBUE"/>
    <property type="match status" value="1"/>
</dbReference>
<feature type="transmembrane region" description="Helical" evidence="6">
    <location>
        <begin position="66"/>
        <end position="84"/>
    </location>
</feature>
<dbReference type="Pfam" id="PF07690">
    <property type="entry name" value="MFS_1"/>
    <property type="match status" value="1"/>
</dbReference>
<proteinExistence type="predicted"/>
<name>A0A3S2VX29_9BURK</name>
<protein>
    <submittedName>
        <fullName evidence="8">MFS transporter</fullName>
    </submittedName>
</protein>
<feature type="transmembrane region" description="Helical" evidence="6">
    <location>
        <begin position="273"/>
        <end position="292"/>
    </location>
</feature>
<feature type="transmembrane region" description="Helical" evidence="6">
    <location>
        <begin position="361"/>
        <end position="383"/>
    </location>
</feature>